<dbReference type="Proteomes" id="UP000789396">
    <property type="component" value="Unassembled WGS sequence"/>
</dbReference>
<protein>
    <submittedName>
        <fullName evidence="1">13783_t:CDS:1</fullName>
    </submittedName>
</protein>
<name>A0A9N9JI32_9GLOM</name>
<dbReference type="OrthoDB" id="2317701at2759"/>
<evidence type="ECO:0000313" key="2">
    <source>
        <dbReference type="Proteomes" id="UP000789396"/>
    </source>
</evidence>
<dbReference type="AlphaFoldDB" id="A0A9N9JI32"/>
<reference evidence="1" key="1">
    <citation type="submission" date="2021-06" db="EMBL/GenBank/DDBJ databases">
        <authorList>
            <person name="Kallberg Y."/>
            <person name="Tangrot J."/>
            <person name="Rosling A."/>
        </authorList>
    </citation>
    <scope>NUCLEOTIDE SEQUENCE</scope>
    <source>
        <strain evidence="1">IN212</strain>
    </source>
</reference>
<gene>
    <name evidence="1" type="ORF">RFULGI_LOCUS16046</name>
</gene>
<proteinExistence type="predicted"/>
<evidence type="ECO:0000313" key="1">
    <source>
        <dbReference type="EMBL" id="CAG8783650.1"/>
    </source>
</evidence>
<comment type="caution">
    <text evidence="1">The sequence shown here is derived from an EMBL/GenBank/DDBJ whole genome shotgun (WGS) entry which is preliminary data.</text>
</comment>
<sequence length="112" mass="13123">GEREKIIDNTPLSYADHFGKCRSTEPDQRPSLDQVLVELNKLSTELHIETEVFSKDISTTIEMTEEILPEEIKTFDYKEFKWEDEGLMVALESFSEHPHKTIENTYIDPFEK</sequence>
<keyword evidence="2" id="KW-1185">Reference proteome</keyword>
<feature type="non-terminal residue" evidence="1">
    <location>
        <position position="112"/>
    </location>
</feature>
<feature type="non-terminal residue" evidence="1">
    <location>
        <position position="1"/>
    </location>
</feature>
<dbReference type="EMBL" id="CAJVPZ010054858">
    <property type="protein sequence ID" value="CAG8783650.1"/>
    <property type="molecule type" value="Genomic_DNA"/>
</dbReference>
<organism evidence="1 2">
    <name type="scientific">Racocetra fulgida</name>
    <dbReference type="NCBI Taxonomy" id="60492"/>
    <lineage>
        <taxon>Eukaryota</taxon>
        <taxon>Fungi</taxon>
        <taxon>Fungi incertae sedis</taxon>
        <taxon>Mucoromycota</taxon>
        <taxon>Glomeromycotina</taxon>
        <taxon>Glomeromycetes</taxon>
        <taxon>Diversisporales</taxon>
        <taxon>Gigasporaceae</taxon>
        <taxon>Racocetra</taxon>
    </lineage>
</organism>
<accession>A0A9N9JI32</accession>